<keyword evidence="4 5" id="KW-0732">Signal</keyword>
<evidence type="ECO:0000313" key="8">
    <source>
        <dbReference type="Proteomes" id="UP000561011"/>
    </source>
</evidence>
<evidence type="ECO:0000256" key="3">
    <source>
        <dbReference type="ARBA" id="ARBA00022448"/>
    </source>
</evidence>
<protein>
    <submittedName>
        <fullName evidence="7">ABC transporter substrate-binding protein</fullName>
    </submittedName>
</protein>
<reference evidence="7 8" key="1">
    <citation type="submission" date="2020-07" db="EMBL/GenBank/DDBJ databases">
        <title>MOT database genomes.</title>
        <authorList>
            <person name="Joseph S."/>
            <person name="Aduse-Opoku J."/>
            <person name="Hashim A."/>
            <person name="Wade W."/>
            <person name="Curtis M."/>
        </authorList>
    </citation>
    <scope>NUCLEOTIDE SEQUENCE [LARGE SCALE GENOMIC DNA]</scope>
    <source>
        <strain evidence="7 8">DSM 100099</strain>
    </source>
</reference>
<feature type="chain" id="PRO_5038978048" evidence="5">
    <location>
        <begin position="35"/>
        <end position="366"/>
    </location>
</feature>
<dbReference type="EMBL" id="JACBYE010000073">
    <property type="protein sequence ID" value="NYS95420.1"/>
    <property type="molecule type" value="Genomic_DNA"/>
</dbReference>
<dbReference type="GO" id="GO:0030288">
    <property type="term" value="C:outer membrane-bounded periplasmic space"/>
    <property type="evidence" value="ECO:0007669"/>
    <property type="project" value="TreeGrafter"/>
</dbReference>
<evidence type="ECO:0000256" key="2">
    <source>
        <dbReference type="ARBA" id="ARBA00008814"/>
    </source>
</evidence>
<name>A0A853EYG9_9MICO</name>
<dbReference type="GO" id="GO:1901678">
    <property type="term" value="P:iron coordination entity transport"/>
    <property type="evidence" value="ECO:0007669"/>
    <property type="project" value="UniProtKB-ARBA"/>
</dbReference>
<keyword evidence="3" id="KW-0813">Transport</keyword>
<feature type="domain" description="Fe/B12 periplasmic-binding" evidence="6">
    <location>
        <begin position="77"/>
        <end position="361"/>
    </location>
</feature>
<evidence type="ECO:0000256" key="4">
    <source>
        <dbReference type="ARBA" id="ARBA00022729"/>
    </source>
</evidence>
<dbReference type="SUPFAM" id="SSF53807">
    <property type="entry name" value="Helical backbone' metal receptor"/>
    <property type="match status" value="1"/>
</dbReference>
<dbReference type="Gene3D" id="3.40.50.1980">
    <property type="entry name" value="Nitrogenase molybdenum iron protein domain"/>
    <property type="match status" value="2"/>
</dbReference>
<dbReference type="AlphaFoldDB" id="A0A853EYG9"/>
<evidence type="ECO:0000256" key="1">
    <source>
        <dbReference type="ARBA" id="ARBA00004196"/>
    </source>
</evidence>
<organism evidence="7 8">
    <name type="scientific">Sanguibacter inulinus</name>
    <dbReference type="NCBI Taxonomy" id="60922"/>
    <lineage>
        <taxon>Bacteria</taxon>
        <taxon>Bacillati</taxon>
        <taxon>Actinomycetota</taxon>
        <taxon>Actinomycetes</taxon>
        <taxon>Micrococcales</taxon>
        <taxon>Sanguibacteraceae</taxon>
        <taxon>Sanguibacter</taxon>
    </lineage>
</organism>
<dbReference type="InterPro" id="IPR051313">
    <property type="entry name" value="Bact_iron-sidero_bind"/>
</dbReference>
<dbReference type="PROSITE" id="PS50983">
    <property type="entry name" value="FE_B12_PBP"/>
    <property type="match status" value="1"/>
</dbReference>
<gene>
    <name evidence="7" type="ORF">HZZ10_18095</name>
</gene>
<evidence type="ECO:0000259" key="6">
    <source>
        <dbReference type="PROSITE" id="PS50983"/>
    </source>
</evidence>
<evidence type="ECO:0000256" key="5">
    <source>
        <dbReference type="SAM" id="SignalP"/>
    </source>
</evidence>
<dbReference type="PANTHER" id="PTHR30532:SF24">
    <property type="entry name" value="FERRIC ENTEROBACTIN-BINDING PERIPLASMIC PROTEIN FEPB"/>
    <property type="match status" value="1"/>
</dbReference>
<keyword evidence="8" id="KW-1185">Reference proteome</keyword>
<comment type="subcellular location">
    <subcellularLocation>
        <location evidence="1">Cell envelope</location>
    </subcellularLocation>
</comment>
<dbReference type="InterPro" id="IPR002491">
    <property type="entry name" value="ABC_transptr_periplasmic_BD"/>
</dbReference>
<sequence length="366" mass="39009">MLHALARPKTTQGRHAPRASGLVALALAAAVTLAGCGTAGADAASSDAPATTAATTTDGVVVEHAHGSTTIAEKPERIVALGWMTPDIVAALGVNPVGIEKVWGAGESGFQPWFEEFVTAEFGEMPEIIPYTDDGPNYEAIKALEPDLILGLYSGITDVEYERLTEIAPTVPYIERAWDPSTWQDMTRTVGKAMWADEKAEELVAETEGDIAALADEHPEFDGKTFVWGLTLNEGGTDLGVYLEYDPRVRITEALGFTSTSAMDDFLSTAEGDNWYTGVSLENLYDVQADLFVAWGSSASEGTYTVENPIVSRWEPIAADSYVIYADEANASAISAPTVLSLDYVLPTYVDDLAAALQGEPTVSGK</sequence>
<accession>A0A853EYG9</accession>
<dbReference type="PANTHER" id="PTHR30532">
    <property type="entry name" value="IRON III DICITRATE-BINDING PERIPLASMIC PROTEIN"/>
    <property type="match status" value="1"/>
</dbReference>
<feature type="signal peptide" evidence="5">
    <location>
        <begin position="1"/>
        <end position="34"/>
    </location>
</feature>
<evidence type="ECO:0000313" key="7">
    <source>
        <dbReference type="EMBL" id="NYS95420.1"/>
    </source>
</evidence>
<dbReference type="Proteomes" id="UP000561011">
    <property type="component" value="Unassembled WGS sequence"/>
</dbReference>
<dbReference type="RefSeq" id="WP_179914579.1">
    <property type="nucleotide sequence ID" value="NZ_JACBYE010000073.1"/>
</dbReference>
<comment type="similarity">
    <text evidence="2">Belongs to the bacterial solute-binding protein 8 family.</text>
</comment>
<dbReference type="Pfam" id="PF01497">
    <property type="entry name" value="Peripla_BP_2"/>
    <property type="match status" value="1"/>
</dbReference>
<comment type="caution">
    <text evidence="7">The sequence shown here is derived from an EMBL/GenBank/DDBJ whole genome shotgun (WGS) entry which is preliminary data.</text>
</comment>
<proteinExistence type="inferred from homology"/>